<dbReference type="EMBL" id="LAZR01016407">
    <property type="protein sequence ID" value="KKM04652.1"/>
    <property type="molecule type" value="Genomic_DNA"/>
</dbReference>
<gene>
    <name evidence="1" type="ORF">LCGC14_1762090</name>
</gene>
<protein>
    <submittedName>
        <fullName evidence="1">Uncharacterized protein</fullName>
    </submittedName>
</protein>
<dbReference type="AlphaFoldDB" id="A0A0F9HN34"/>
<proteinExistence type="predicted"/>
<name>A0A0F9HN34_9ZZZZ</name>
<sequence length="81" mass="9720">MEKQMHEKFYCKMERQMTMFVEHSTKKGIWVCGYCRFTTSTPTIEPKMPEVKIDLMKEFYHSIVNKKKVLRNNALMNTVSH</sequence>
<reference evidence="1" key="1">
    <citation type="journal article" date="2015" name="Nature">
        <title>Complex archaea that bridge the gap between prokaryotes and eukaryotes.</title>
        <authorList>
            <person name="Spang A."/>
            <person name="Saw J.H."/>
            <person name="Jorgensen S.L."/>
            <person name="Zaremba-Niedzwiedzka K."/>
            <person name="Martijn J."/>
            <person name="Lind A.E."/>
            <person name="van Eijk R."/>
            <person name="Schleper C."/>
            <person name="Guy L."/>
            <person name="Ettema T.J."/>
        </authorList>
    </citation>
    <scope>NUCLEOTIDE SEQUENCE</scope>
</reference>
<evidence type="ECO:0000313" key="1">
    <source>
        <dbReference type="EMBL" id="KKM04652.1"/>
    </source>
</evidence>
<accession>A0A0F9HN34</accession>
<organism evidence="1">
    <name type="scientific">marine sediment metagenome</name>
    <dbReference type="NCBI Taxonomy" id="412755"/>
    <lineage>
        <taxon>unclassified sequences</taxon>
        <taxon>metagenomes</taxon>
        <taxon>ecological metagenomes</taxon>
    </lineage>
</organism>
<comment type="caution">
    <text evidence="1">The sequence shown here is derived from an EMBL/GenBank/DDBJ whole genome shotgun (WGS) entry which is preliminary data.</text>
</comment>